<evidence type="ECO:0000313" key="2">
    <source>
        <dbReference type="EMBL" id="PNX77277.1"/>
    </source>
</evidence>
<accession>A0A2K3LFJ0</accession>
<dbReference type="GO" id="GO:0010499">
    <property type="term" value="P:proteasomal ubiquitin-independent protein catabolic process"/>
    <property type="evidence" value="ECO:0007669"/>
    <property type="project" value="TreeGrafter"/>
</dbReference>
<dbReference type="EMBL" id="ASHM01032084">
    <property type="protein sequence ID" value="PNX77277.1"/>
    <property type="molecule type" value="Genomic_DNA"/>
</dbReference>
<dbReference type="STRING" id="57577.A0A2K3LFJ0"/>
<evidence type="ECO:0000313" key="3">
    <source>
        <dbReference type="Proteomes" id="UP000236291"/>
    </source>
</evidence>
<dbReference type="AlphaFoldDB" id="A0A2K3LFJ0"/>
<dbReference type="GO" id="GO:0005829">
    <property type="term" value="C:cytosol"/>
    <property type="evidence" value="ECO:0007669"/>
    <property type="project" value="TreeGrafter"/>
</dbReference>
<evidence type="ECO:0000259" key="1">
    <source>
        <dbReference type="Pfam" id="PF16507"/>
    </source>
</evidence>
<feature type="domain" description="Proteasome activator Blm10 middle HEAT repeats region" evidence="1">
    <location>
        <begin position="82"/>
        <end position="263"/>
    </location>
</feature>
<gene>
    <name evidence="2" type="ORF">L195_g033240</name>
</gene>
<dbReference type="InterPro" id="IPR032430">
    <property type="entry name" value="Blm10_mid"/>
</dbReference>
<dbReference type="GO" id="GO:0005634">
    <property type="term" value="C:nucleus"/>
    <property type="evidence" value="ECO:0007669"/>
    <property type="project" value="TreeGrafter"/>
</dbReference>
<comment type="caution">
    <text evidence="2">The sequence shown here is derived from an EMBL/GenBank/DDBJ whole genome shotgun (WGS) entry which is preliminary data.</text>
</comment>
<organism evidence="2 3">
    <name type="scientific">Trifolium pratense</name>
    <name type="common">Red clover</name>
    <dbReference type="NCBI Taxonomy" id="57577"/>
    <lineage>
        <taxon>Eukaryota</taxon>
        <taxon>Viridiplantae</taxon>
        <taxon>Streptophyta</taxon>
        <taxon>Embryophyta</taxon>
        <taxon>Tracheophyta</taxon>
        <taxon>Spermatophyta</taxon>
        <taxon>Magnoliopsida</taxon>
        <taxon>eudicotyledons</taxon>
        <taxon>Gunneridae</taxon>
        <taxon>Pentapetalae</taxon>
        <taxon>rosids</taxon>
        <taxon>fabids</taxon>
        <taxon>Fabales</taxon>
        <taxon>Fabaceae</taxon>
        <taxon>Papilionoideae</taxon>
        <taxon>50 kb inversion clade</taxon>
        <taxon>NPAAA clade</taxon>
        <taxon>Hologalegina</taxon>
        <taxon>IRL clade</taxon>
        <taxon>Trifolieae</taxon>
        <taxon>Trifolium</taxon>
    </lineage>
</organism>
<sequence>MHGNGSSAVMLPSAVRAVQSKLDGSDFNVPVANGSGSYPYSLDVPRNTRFLFSNRTSTPAKAIAKSIVYMLKPGSSAKQHFEKLVNILEQYYHPSNGGRWTYSLERFLYHLVIQFQKRLQNEQLPTEQHFGESERVFFVNTMLKLIDRGQYSKNEHLSETVAAATSILSYVEPSLVLPFVASRFQMALETMTATHQLKIAVMSVAFVGPSSMKQVDVGGGDETFIDLVGVSLSNALLGMDANDPPKTLATMQLIGSIFSNLALLDDKIDDLSFMPMIRFSEWLDEFLCRLFSLLLHLEPSSVL</sequence>
<dbReference type="PANTHER" id="PTHR32170:SF3">
    <property type="entry name" value="PROTEASOME ACTIVATOR COMPLEX SUBUNIT 4"/>
    <property type="match status" value="1"/>
</dbReference>
<proteinExistence type="predicted"/>
<dbReference type="PANTHER" id="PTHR32170">
    <property type="entry name" value="PROTEASOME ACTIVATOR COMPLEX SUBUNIT 4"/>
    <property type="match status" value="1"/>
</dbReference>
<name>A0A2K3LFJ0_TRIPR</name>
<reference evidence="2 3" key="1">
    <citation type="journal article" date="2014" name="Am. J. Bot.">
        <title>Genome assembly and annotation for red clover (Trifolium pratense; Fabaceae).</title>
        <authorList>
            <person name="Istvanek J."/>
            <person name="Jaros M."/>
            <person name="Krenek A."/>
            <person name="Repkova J."/>
        </authorList>
    </citation>
    <scope>NUCLEOTIDE SEQUENCE [LARGE SCALE GENOMIC DNA]</scope>
    <source>
        <strain evidence="3">cv. Tatra</strain>
        <tissue evidence="2">Young leaves</tissue>
    </source>
</reference>
<dbReference type="InterPro" id="IPR035309">
    <property type="entry name" value="PSME4"/>
</dbReference>
<protein>
    <recommendedName>
        <fullName evidence="1">Proteasome activator Blm10 middle HEAT repeats region domain-containing protein</fullName>
    </recommendedName>
</protein>
<reference evidence="2 3" key="2">
    <citation type="journal article" date="2017" name="Front. Plant Sci.">
        <title>Gene Classification and Mining of Molecular Markers Useful in Red Clover (Trifolium pratense) Breeding.</title>
        <authorList>
            <person name="Istvanek J."/>
            <person name="Dluhosova J."/>
            <person name="Dluhos P."/>
            <person name="Patkova L."/>
            <person name="Nedelnik J."/>
            <person name="Repkova J."/>
        </authorList>
    </citation>
    <scope>NUCLEOTIDE SEQUENCE [LARGE SCALE GENOMIC DNA]</scope>
    <source>
        <strain evidence="3">cv. Tatra</strain>
        <tissue evidence="2">Young leaves</tissue>
    </source>
</reference>
<dbReference type="Proteomes" id="UP000236291">
    <property type="component" value="Unassembled WGS sequence"/>
</dbReference>
<dbReference type="GO" id="GO:0070628">
    <property type="term" value="F:proteasome binding"/>
    <property type="evidence" value="ECO:0007669"/>
    <property type="project" value="InterPro"/>
</dbReference>
<dbReference type="Pfam" id="PF16507">
    <property type="entry name" value="HEAT_PSME4_mid"/>
    <property type="match status" value="1"/>
</dbReference>
<dbReference type="GO" id="GO:0016504">
    <property type="term" value="F:peptidase activator activity"/>
    <property type="evidence" value="ECO:0007669"/>
    <property type="project" value="InterPro"/>
</dbReference>